<evidence type="ECO:0000313" key="2">
    <source>
        <dbReference type="EMBL" id="TNN62898.1"/>
    </source>
</evidence>
<evidence type="ECO:0000256" key="1">
    <source>
        <dbReference type="SAM" id="MobiDB-lite"/>
    </source>
</evidence>
<comment type="caution">
    <text evidence="2">The sequence shown here is derived from an EMBL/GenBank/DDBJ whole genome shotgun (WGS) entry which is preliminary data.</text>
</comment>
<dbReference type="EMBL" id="SRLO01000284">
    <property type="protein sequence ID" value="TNN62898.1"/>
    <property type="molecule type" value="Genomic_DNA"/>
</dbReference>
<proteinExistence type="predicted"/>
<name>A0A4Z2HAJ4_9TELE</name>
<dbReference type="Proteomes" id="UP000314294">
    <property type="component" value="Unassembled WGS sequence"/>
</dbReference>
<gene>
    <name evidence="2" type="ORF">EYF80_026850</name>
</gene>
<protein>
    <submittedName>
        <fullName evidence="2">Uncharacterized protein</fullName>
    </submittedName>
</protein>
<keyword evidence="3" id="KW-1185">Reference proteome</keyword>
<sequence length="184" mass="19517">MAVRGVNGLLRQRPMAPKGGFERPQIHHAAPCRGAVASIGSCPGMIDGRASVSEPSAPEANTARLDLGPGLKSNSSASEEKPPGLPQWKSITGSQPQSVTVGCRYQERVQGGAGNDSGLRALRFTPRGRTLDESVWYRVVCPPPGLMGNDLTQEERGRVLGFKATFTFASAAAGAERKNKLQIH</sequence>
<organism evidence="2 3">
    <name type="scientific">Liparis tanakae</name>
    <name type="common">Tanaka's snailfish</name>
    <dbReference type="NCBI Taxonomy" id="230148"/>
    <lineage>
        <taxon>Eukaryota</taxon>
        <taxon>Metazoa</taxon>
        <taxon>Chordata</taxon>
        <taxon>Craniata</taxon>
        <taxon>Vertebrata</taxon>
        <taxon>Euteleostomi</taxon>
        <taxon>Actinopterygii</taxon>
        <taxon>Neopterygii</taxon>
        <taxon>Teleostei</taxon>
        <taxon>Neoteleostei</taxon>
        <taxon>Acanthomorphata</taxon>
        <taxon>Eupercaria</taxon>
        <taxon>Perciformes</taxon>
        <taxon>Cottioidei</taxon>
        <taxon>Cottales</taxon>
        <taxon>Liparidae</taxon>
        <taxon>Liparis</taxon>
    </lineage>
</organism>
<accession>A0A4Z2HAJ4</accession>
<dbReference type="AlphaFoldDB" id="A0A4Z2HAJ4"/>
<evidence type="ECO:0000313" key="3">
    <source>
        <dbReference type="Proteomes" id="UP000314294"/>
    </source>
</evidence>
<feature type="region of interest" description="Disordered" evidence="1">
    <location>
        <begin position="49"/>
        <end position="95"/>
    </location>
</feature>
<feature type="region of interest" description="Disordered" evidence="1">
    <location>
        <begin position="1"/>
        <end position="24"/>
    </location>
</feature>
<reference evidence="2 3" key="1">
    <citation type="submission" date="2019-03" db="EMBL/GenBank/DDBJ databases">
        <title>First draft genome of Liparis tanakae, snailfish: a comprehensive survey of snailfish specific genes.</title>
        <authorList>
            <person name="Kim W."/>
            <person name="Song I."/>
            <person name="Jeong J.-H."/>
            <person name="Kim D."/>
            <person name="Kim S."/>
            <person name="Ryu S."/>
            <person name="Song J.Y."/>
            <person name="Lee S.K."/>
        </authorList>
    </citation>
    <scope>NUCLEOTIDE SEQUENCE [LARGE SCALE GENOMIC DNA]</scope>
    <source>
        <tissue evidence="2">Muscle</tissue>
    </source>
</reference>